<dbReference type="Pfam" id="PF11751">
    <property type="entry name" value="PorP_SprF"/>
    <property type="match status" value="1"/>
</dbReference>
<dbReference type="NCBIfam" id="TIGR03519">
    <property type="entry name" value="T9SS_PorP_fam"/>
    <property type="match status" value="1"/>
</dbReference>
<feature type="signal peptide" evidence="1">
    <location>
        <begin position="1"/>
        <end position="20"/>
    </location>
</feature>
<dbReference type="InterPro" id="IPR019861">
    <property type="entry name" value="PorP/SprF_Bacteroidetes"/>
</dbReference>
<proteinExistence type="predicted"/>
<evidence type="ECO:0000313" key="2">
    <source>
        <dbReference type="EMBL" id="MDE5420562.1"/>
    </source>
</evidence>
<comment type="caution">
    <text evidence="2">The sequence shown here is derived from an EMBL/GenBank/DDBJ whole genome shotgun (WGS) entry which is preliminary data.</text>
</comment>
<protein>
    <submittedName>
        <fullName evidence="2">Type IX secretion system membrane protein PorP/SprF</fullName>
    </submittedName>
</protein>
<evidence type="ECO:0000256" key="1">
    <source>
        <dbReference type="SAM" id="SignalP"/>
    </source>
</evidence>
<keyword evidence="3" id="KW-1185">Reference proteome</keyword>
<name>A0ABT5VYU0_9BACT</name>
<accession>A0ABT5VYU0</accession>
<sequence>MKKFLPFFLLFLGSISLSFGQQDKMFTQYLNYPSGINPAYSGSRDALQLLGISRKQWVGIEGAPESTVLSANSPINFFNLGLGLTLATDKLGPEKMTDVGIDVSYKIQLTDKTFLNFGIKTGFMSYKLDIVNTRVVDYNDQMIQANLEDNWSPHFGVGAYLYGEKYFVGFSIPHFLQTKLSGGEFESSLDRNKLHYYLTGGYLMQLSPVVKLKPSVFIKATQGSRISYDLTGMVILYDRIWLGSSYRKEDAIAAIVQYNFTSQLKLGYSYDIGIAKLSGRGNGSHEISVSYDLSLTNRKIKSPRYF</sequence>
<feature type="chain" id="PRO_5045171872" evidence="1">
    <location>
        <begin position="21"/>
        <end position="306"/>
    </location>
</feature>
<gene>
    <name evidence="2" type="ORF">L3049_21430</name>
</gene>
<organism evidence="2 3">
    <name type="scientific">Paralabilibaculum antarcticum</name>
    <dbReference type="NCBI Taxonomy" id="2912572"/>
    <lineage>
        <taxon>Bacteria</taxon>
        <taxon>Pseudomonadati</taxon>
        <taxon>Bacteroidota</taxon>
        <taxon>Bacteroidia</taxon>
        <taxon>Marinilabiliales</taxon>
        <taxon>Marinifilaceae</taxon>
        <taxon>Paralabilibaculum</taxon>
    </lineage>
</organism>
<keyword evidence="1" id="KW-0732">Signal</keyword>
<dbReference type="Proteomes" id="UP001528920">
    <property type="component" value="Unassembled WGS sequence"/>
</dbReference>
<dbReference type="EMBL" id="JAKJSC010000014">
    <property type="protein sequence ID" value="MDE5420562.1"/>
    <property type="molecule type" value="Genomic_DNA"/>
</dbReference>
<reference evidence="2 3" key="1">
    <citation type="submission" date="2022-01" db="EMBL/GenBank/DDBJ databases">
        <title>Labilibaculum sp. nov, a marine bacterium isolated from Antarctica.</title>
        <authorList>
            <person name="Dai W."/>
        </authorList>
    </citation>
    <scope>NUCLEOTIDE SEQUENCE [LARGE SCALE GENOMIC DNA]</scope>
    <source>
        <strain evidence="2 3">DW002</strain>
    </source>
</reference>
<evidence type="ECO:0000313" key="3">
    <source>
        <dbReference type="Proteomes" id="UP001528920"/>
    </source>
</evidence>
<dbReference type="RefSeq" id="WP_275111892.1">
    <property type="nucleotide sequence ID" value="NZ_JAKJSC010000014.1"/>
</dbReference>